<proteinExistence type="inferred from homology"/>
<keyword evidence="3 7" id="KW-0808">Transferase</keyword>
<dbReference type="EC" id="2.3.1.266" evidence="5"/>
<accession>A0A2S7K780</accession>
<dbReference type="Proteomes" id="UP000239504">
    <property type="component" value="Unassembled WGS sequence"/>
</dbReference>
<dbReference type="InterPro" id="IPR000182">
    <property type="entry name" value="GNAT_dom"/>
</dbReference>
<evidence type="ECO:0000256" key="3">
    <source>
        <dbReference type="ARBA" id="ARBA00022679"/>
    </source>
</evidence>
<evidence type="ECO:0000256" key="4">
    <source>
        <dbReference type="ARBA" id="ARBA00023315"/>
    </source>
</evidence>
<dbReference type="PROSITE" id="PS51186">
    <property type="entry name" value="GNAT"/>
    <property type="match status" value="1"/>
</dbReference>
<evidence type="ECO:0000256" key="5">
    <source>
        <dbReference type="RuleBase" id="RU363094"/>
    </source>
</evidence>
<evidence type="ECO:0000259" key="6">
    <source>
        <dbReference type="PROSITE" id="PS51186"/>
    </source>
</evidence>
<dbReference type="InterPro" id="IPR050680">
    <property type="entry name" value="YpeA/RimI_acetyltransf"/>
</dbReference>
<dbReference type="GO" id="GO:0005737">
    <property type="term" value="C:cytoplasm"/>
    <property type="evidence" value="ECO:0007669"/>
    <property type="project" value="UniProtKB-SubCell"/>
</dbReference>
<dbReference type="Pfam" id="PF00583">
    <property type="entry name" value="Acetyltransf_1"/>
    <property type="match status" value="1"/>
</dbReference>
<dbReference type="EMBL" id="PJCH01000005">
    <property type="protein sequence ID" value="PQA88375.1"/>
    <property type="molecule type" value="Genomic_DNA"/>
</dbReference>
<evidence type="ECO:0000256" key="1">
    <source>
        <dbReference type="ARBA" id="ARBA00005395"/>
    </source>
</evidence>
<name>A0A2S7K780_9PROT</name>
<dbReference type="OrthoDB" id="9804026at2"/>
<keyword evidence="2 5" id="KW-0963">Cytoplasm</keyword>
<dbReference type="GO" id="GO:0008999">
    <property type="term" value="F:protein-N-terminal-alanine acetyltransferase activity"/>
    <property type="evidence" value="ECO:0007669"/>
    <property type="project" value="UniProtKB-EC"/>
</dbReference>
<reference evidence="7 8" key="1">
    <citation type="submission" date="2017-12" db="EMBL/GenBank/DDBJ databases">
        <authorList>
            <person name="Hurst M.R.H."/>
        </authorList>
    </citation>
    <scope>NUCLEOTIDE SEQUENCE [LARGE SCALE GENOMIC DNA]</scope>
    <source>
        <strain evidence="7 8">SY-3-19</strain>
    </source>
</reference>
<evidence type="ECO:0000313" key="7">
    <source>
        <dbReference type="EMBL" id="PQA88375.1"/>
    </source>
</evidence>
<organism evidence="7 8">
    <name type="scientific">Hyphococcus luteus</name>
    <dbReference type="NCBI Taxonomy" id="2058213"/>
    <lineage>
        <taxon>Bacteria</taxon>
        <taxon>Pseudomonadati</taxon>
        <taxon>Pseudomonadota</taxon>
        <taxon>Alphaproteobacteria</taxon>
        <taxon>Parvularculales</taxon>
        <taxon>Parvularculaceae</taxon>
        <taxon>Hyphococcus</taxon>
    </lineage>
</organism>
<evidence type="ECO:0000256" key="2">
    <source>
        <dbReference type="ARBA" id="ARBA00022490"/>
    </source>
</evidence>
<dbReference type="InterPro" id="IPR006464">
    <property type="entry name" value="AcTrfase_RimI/Ard1"/>
</dbReference>
<dbReference type="AlphaFoldDB" id="A0A2S7K780"/>
<dbReference type="NCBIfam" id="TIGR01575">
    <property type="entry name" value="rimI"/>
    <property type="match status" value="1"/>
</dbReference>
<comment type="similarity">
    <text evidence="1 5">Belongs to the acetyltransferase family. RimI subfamily.</text>
</comment>
<comment type="subcellular location">
    <subcellularLocation>
        <location evidence="5">Cytoplasm</location>
    </subcellularLocation>
</comment>
<comment type="caution">
    <text evidence="7">The sequence shown here is derived from an EMBL/GenBank/DDBJ whole genome shotgun (WGS) entry which is preliminary data.</text>
</comment>
<dbReference type="PANTHER" id="PTHR43420">
    <property type="entry name" value="ACETYLTRANSFERASE"/>
    <property type="match status" value="1"/>
</dbReference>
<keyword evidence="4" id="KW-0012">Acyltransferase</keyword>
<gene>
    <name evidence="7" type="primary">rimI</name>
    <name evidence="7" type="ORF">CW354_08745</name>
</gene>
<evidence type="ECO:0000313" key="8">
    <source>
        <dbReference type="Proteomes" id="UP000239504"/>
    </source>
</evidence>
<comment type="catalytic activity">
    <reaction evidence="5">
        <text>N-terminal L-alanyl-[ribosomal protein bS18] + acetyl-CoA = N-terminal N(alpha)-acetyl-L-alanyl-[ribosomal protein bS18] + CoA + H(+)</text>
        <dbReference type="Rhea" id="RHEA:43756"/>
        <dbReference type="Rhea" id="RHEA-COMP:10676"/>
        <dbReference type="Rhea" id="RHEA-COMP:10677"/>
        <dbReference type="ChEBI" id="CHEBI:15378"/>
        <dbReference type="ChEBI" id="CHEBI:57287"/>
        <dbReference type="ChEBI" id="CHEBI:57288"/>
        <dbReference type="ChEBI" id="CHEBI:64718"/>
        <dbReference type="ChEBI" id="CHEBI:83683"/>
        <dbReference type="EC" id="2.3.1.266"/>
    </reaction>
</comment>
<feature type="domain" description="N-acetyltransferase" evidence="6">
    <location>
        <begin position="4"/>
        <end position="148"/>
    </location>
</feature>
<keyword evidence="8" id="KW-1185">Reference proteome</keyword>
<dbReference type="Gene3D" id="3.40.630.30">
    <property type="match status" value="1"/>
</dbReference>
<comment type="function">
    <text evidence="5">Acetylates the N-terminal alanine of ribosomal protein bS18.</text>
</comment>
<dbReference type="InterPro" id="IPR016181">
    <property type="entry name" value="Acyl_CoA_acyltransferase"/>
</dbReference>
<protein>
    <recommendedName>
        <fullName evidence="5">[Ribosomal protein bS18]-alanine N-acetyltransferase</fullName>
        <ecNumber evidence="5">2.3.1.266</ecNumber>
    </recommendedName>
</protein>
<sequence>MTGWRIWTAIKEDADALAELEALAFGGRSWGADNVKESFVASRVTVLFGGESKSKPQGFAVWRDLGDEAELLTIGVAAAARRKGLGAALLAAVLDAAHGVGANRFFLEVGADNAAARALYARAGFSQVGVRKAYYADGADADVLARDL</sequence>
<dbReference type="PANTHER" id="PTHR43420:SF44">
    <property type="entry name" value="ACETYLTRANSFERASE YPEA"/>
    <property type="match status" value="1"/>
</dbReference>
<dbReference type="SUPFAM" id="SSF55729">
    <property type="entry name" value="Acyl-CoA N-acyltransferases (Nat)"/>
    <property type="match status" value="1"/>
</dbReference>
<dbReference type="RefSeq" id="WP_104829619.1">
    <property type="nucleotide sequence ID" value="NZ_PJCH01000005.1"/>
</dbReference>